<evidence type="ECO:0000313" key="1">
    <source>
        <dbReference type="EMBL" id="CAH1986239.1"/>
    </source>
</evidence>
<name>A0A9P0KZJ8_ACAOB</name>
<dbReference type="InterPro" id="IPR026983">
    <property type="entry name" value="DHC"/>
</dbReference>
<dbReference type="Proteomes" id="UP001152888">
    <property type="component" value="Unassembled WGS sequence"/>
</dbReference>
<protein>
    <recommendedName>
        <fullName evidence="3">Dynein heavy chain linker domain-containing protein</fullName>
    </recommendedName>
</protein>
<comment type="caution">
    <text evidence="1">The sequence shown here is derived from an EMBL/GenBank/DDBJ whole genome shotgun (WGS) entry which is preliminary data.</text>
</comment>
<evidence type="ECO:0000313" key="2">
    <source>
        <dbReference type="Proteomes" id="UP001152888"/>
    </source>
</evidence>
<dbReference type="OrthoDB" id="447173at2759"/>
<dbReference type="GO" id="GO:0051959">
    <property type="term" value="F:dynein light intermediate chain binding"/>
    <property type="evidence" value="ECO:0007669"/>
    <property type="project" value="InterPro"/>
</dbReference>
<proteinExistence type="predicted"/>
<reference evidence="1" key="1">
    <citation type="submission" date="2022-03" db="EMBL/GenBank/DDBJ databases">
        <authorList>
            <person name="Sayadi A."/>
        </authorList>
    </citation>
    <scope>NUCLEOTIDE SEQUENCE</scope>
</reference>
<evidence type="ECO:0008006" key="3">
    <source>
        <dbReference type="Google" id="ProtNLM"/>
    </source>
</evidence>
<accession>A0A9P0KZJ8</accession>
<dbReference type="GO" id="GO:0045505">
    <property type="term" value="F:dynein intermediate chain binding"/>
    <property type="evidence" value="ECO:0007669"/>
    <property type="project" value="InterPro"/>
</dbReference>
<sequence length="278" mass="32709">MPFQIFSLREVDLIKEYSKWKDVAKQIRNILNQVEGKGFKNLQKWKIYLDKELALVLEKQYINSLDSLHLYLPEIYVDLTYRNLNLEYSPPEEQLKNIYEQQLKRFLDTPLSFRGISDDDTVFKEITERNGEALKNVSKHTNELFDQLRKVIEHWKSWIQLESLDITKLTSWQHWDIHFRASKTFGQETAKLSSTEERVGCFVISLSRLRSDLESHNRSYWDQLIYSLKDSIAQDVVKLQDYINHSTSALTRQPLTIEEIGESGAVHKNILEEAPMVG</sequence>
<dbReference type="PANTHER" id="PTHR45703">
    <property type="entry name" value="DYNEIN HEAVY CHAIN"/>
    <property type="match status" value="1"/>
</dbReference>
<dbReference type="EMBL" id="CAKOFQ010006996">
    <property type="protein sequence ID" value="CAH1986239.1"/>
    <property type="molecule type" value="Genomic_DNA"/>
</dbReference>
<dbReference type="AlphaFoldDB" id="A0A9P0KZJ8"/>
<dbReference type="GO" id="GO:0030286">
    <property type="term" value="C:dynein complex"/>
    <property type="evidence" value="ECO:0007669"/>
    <property type="project" value="InterPro"/>
</dbReference>
<keyword evidence="2" id="KW-1185">Reference proteome</keyword>
<dbReference type="GO" id="GO:0007018">
    <property type="term" value="P:microtubule-based movement"/>
    <property type="evidence" value="ECO:0007669"/>
    <property type="project" value="InterPro"/>
</dbReference>
<dbReference type="PANTHER" id="PTHR45703:SF22">
    <property type="entry name" value="DYNEIN CYTOPLASMIC 2 HEAVY CHAIN 1"/>
    <property type="match status" value="1"/>
</dbReference>
<organism evidence="1 2">
    <name type="scientific">Acanthoscelides obtectus</name>
    <name type="common">Bean weevil</name>
    <name type="synonym">Bruchus obtectus</name>
    <dbReference type="NCBI Taxonomy" id="200917"/>
    <lineage>
        <taxon>Eukaryota</taxon>
        <taxon>Metazoa</taxon>
        <taxon>Ecdysozoa</taxon>
        <taxon>Arthropoda</taxon>
        <taxon>Hexapoda</taxon>
        <taxon>Insecta</taxon>
        <taxon>Pterygota</taxon>
        <taxon>Neoptera</taxon>
        <taxon>Endopterygota</taxon>
        <taxon>Coleoptera</taxon>
        <taxon>Polyphaga</taxon>
        <taxon>Cucujiformia</taxon>
        <taxon>Chrysomeloidea</taxon>
        <taxon>Chrysomelidae</taxon>
        <taxon>Bruchinae</taxon>
        <taxon>Bruchini</taxon>
        <taxon>Acanthoscelides</taxon>
    </lineage>
</organism>
<gene>
    <name evidence="1" type="ORF">ACAOBT_LOCUS17131</name>
</gene>